<accession>A0A3P3F2U7</accession>
<evidence type="ECO:0000313" key="1">
    <source>
        <dbReference type="EMBL" id="RRH92931.1"/>
    </source>
</evidence>
<name>A0A3P3F2U7_9HYPH</name>
<dbReference type="RefSeq" id="WP_125005643.1">
    <property type="nucleotide sequence ID" value="NZ_RQXT01000056.1"/>
</dbReference>
<dbReference type="AlphaFoldDB" id="A0A3P3F2U7"/>
<dbReference type="Proteomes" id="UP000273786">
    <property type="component" value="Unassembled WGS sequence"/>
</dbReference>
<keyword evidence="2" id="KW-1185">Reference proteome</keyword>
<proteinExistence type="predicted"/>
<sequence length="156" mass="17224">MMTEKLERILTLLAAAQVSPSEFRTIVMDLQGTDPSIIEQRYARVRAKVRRISETASTDDASPASANLSKRVRDDVLSFARDGAASPGEAAERLGKRLAFIDDTLQLPPFSSKVGFNRWLEKVIRIASPNAVLNAAIAEFSEHRPSHTDGWRLSDS</sequence>
<comment type="caution">
    <text evidence="1">The sequence shown here is derived from an EMBL/GenBank/DDBJ whole genome shotgun (WGS) entry which is preliminary data.</text>
</comment>
<dbReference type="EMBL" id="RQXT01000056">
    <property type="protein sequence ID" value="RRH92931.1"/>
    <property type="molecule type" value="Genomic_DNA"/>
</dbReference>
<reference evidence="1 2" key="1">
    <citation type="submission" date="2018-11" db="EMBL/GenBank/DDBJ databases">
        <title>the genome of Mesorhizobium tamadayense DSM 28320.</title>
        <authorList>
            <person name="Gao J."/>
        </authorList>
    </citation>
    <scope>NUCLEOTIDE SEQUENCE [LARGE SCALE GENOMIC DNA]</scope>
    <source>
        <strain evidence="1 2">DSM 28320</strain>
    </source>
</reference>
<gene>
    <name evidence="1" type="ORF">EH240_30790</name>
</gene>
<organism evidence="1 2">
    <name type="scientific">Mesorhizobium tamadayense</name>
    <dbReference type="NCBI Taxonomy" id="425306"/>
    <lineage>
        <taxon>Bacteria</taxon>
        <taxon>Pseudomonadati</taxon>
        <taxon>Pseudomonadota</taxon>
        <taxon>Alphaproteobacteria</taxon>
        <taxon>Hyphomicrobiales</taxon>
        <taxon>Phyllobacteriaceae</taxon>
        <taxon>Mesorhizobium</taxon>
    </lineage>
</organism>
<evidence type="ECO:0000313" key="2">
    <source>
        <dbReference type="Proteomes" id="UP000273786"/>
    </source>
</evidence>
<protein>
    <submittedName>
        <fullName evidence="1">Uncharacterized protein</fullName>
    </submittedName>
</protein>